<keyword evidence="5 14" id="KW-0808">Transferase</keyword>
<evidence type="ECO:0000256" key="3">
    <source>
        <dbReference type="ARBA" id="ARBA00013253"/>
    </source>
</evidence>
<comment type="similarity">
    <text evidence="2">Belongs to the HPPK family.</text>
</comment>
<comment type="function">
    <text evidence="10">Catalyzes the transfer of pyrophosphate from adenosine triphosphate (ATP) to 6-hydroxymethyl-7,8-dihydropterin, an enzymatic step in folate biosynthesis pathway.</text>
</comment>
<proteinExistence type="inferred from homology"/>
<evidence type="ECO:0000256" key="9">
    <source>
        <dbReference type="ARBA" id="ARBA00022909"/>
    </source>
</evidence>
<comment type="pathway">
    <text evidence="1">Cofactor biosynthesis; tetrahydrofolate biosynthesis; 2-amino-4-hydroxy-6-hydroxymethyl-7,8-dihydropteridine diphosphate from 7,8-dihydroneopterin triphosphate: step 4/4.</text>
</comment>
<evidence type="ECO:0000256" key="11">
    <source>
        <dbReference type="ARBA" id="ARBA00029766"/>
    </source>
</evidence>
<keyword evidence="15" id="KW-1185">Reference proteome</keyword>
<evidence type="ECO:0000256" key="8">
    <source>
        <dbReference type="ARBA" id="ARBA00022840"/>
    </source>
</evidence>
<dbReference type="PANTHER" id="PTHR43071">
    <property type="entry name" value="2-AMINO-4-HYDROXY-6-HYDROXYMETHYLDIHYDROPTERIDINE PYROPHOSPHOKINASE"/>
    <property type="match status" value="1"/>
</dbReference>
<evidence type="ECO:0000259" key="13">
    <source>
        <dbReference type="Pfam" id="PF01288"/>
    </source>
</evidence>
<sequence length="168" mass="18516">MIDVHRAFIGLGGNLGDPQAAIRDALHRLDERAEISIVAVSSLYRTPPWGKLDQPDFLNAVAELATTLSPRALLDMCLATESQLKRIRQERWGPRLIDMDVLWFDYRSVDEGGLQLPHPRMGERAFVMVPLAEIAPDLLTKDGTAADVAARLETSGITIAASGEDWAR</sequence>
<evidence type="ECO:0000256" key="12">
    <source>
        <dbReference type="ARBA" id="ARBA00033413"/>
    </source>
</evidence>
<keyword evidence="8" id="KW-0067">ATP-binding</keyword>
<evidence type="ECO:0000256" key="6">
    <source>
        <dbReference type="ARBA" id="ARBA00022741"/>
    </source>
</evidence>
<dbReference type="CDD" id="cd00483">
    <property type="entry name" value="HPPK"/>
    <property type="match status" value="1"/>
</dbReference>
<dbReference type="PANTHER" id="PTHR43071:SF1">
    <property type="entry name" value="2-AMINO-4-HYDROXY-6-HYDROXYMETHYLDIHYDROPTERIDINE PYROPHOSPHOKINASE"/>
    <property type="match status" value="1"/>
</dbReference>
<dbReference type="GO" id="GO:0003848">
    <property type="term" value="F:2-amino-4-hydroxy-6-hydroxymethyldihydropteridine diphosphokinase activity"/>
    <property type="evidence" value="ECO:0007669"/>
    <property type="project" value="UniProtKB-EC"/>
</dbReference>
<dbReference type="SUPFAM" id="SSF55083">
    <property type="entry name" value="6-hydroxymethyl-7,8-dihydropterin pyrophosphokinase, HPPK"/>
    <property type="match status" value="1"/>
</dbReference>
<name>A0ABS5RYH1_9HYPH</name>
<gene>
    <name evidence="14" type="primary">folK</name>
    <name evidence="14" type="ORF">JYU29_08465</name>
</gene>
<dbReference type="Proteomes" id="UP001297272">
    <property type="component" value="Unassembled WGS sequence"/>
</dbReference>
<evidence type="ECO:0000256" key="5">
    <source>
        <dbReference type="ARBA" id="ARBA00022679"/>
    </source>
</evidence>
<comment type="caution">
    <text evidence="14">The sequence shown here is derived from an EMBL/GenBank/DDBJ whole genome shotgun (WGS) entry which is preliminary data.</text>
</comment>
<accession>A0ABS5RYH1</accession>
<dbReference type="Pfam" id="PF01288">
    <property type="entry name" value="HPPK"/>
    <property type="match status" value="1"/>
</dbReference>
<evidence type="ECO:0000256" key="4">
    <source>
        <dbReference type="ARBA" id="ARBA00016218"/>
    </source>
</evidence>
<dbReference type="EMBL" id="JAFMNX010000002">
    <property type="protein sequence ID" value="MBS9720717.1"/>
    <property type="molecule type" value="Genomic_DNA"/>
</dbReference>
<organism evidence="14 15">
    <name type="scientific">Tianweitania aestuarii</name>
    <dbReference type="NCBI Taxonomy" id="2814886"/>
    <lineage>
        <taxon>Bacteria</taxon>
        <taxon>Pseudomonadati</taxon>
        <taxon>Pseudomonadota</taxon>
        <taxon>Alphaproteobacteria</taxon>
        <taxon>Hyphomicrobiales</taxon>
        <taxon>Phyllobacteriaceae</taxon>
        <taxon>Tianweitania</taxon>
    </lineage>
</organism>
<evidence type="ECO:0000256" key="10">
    <source>
        <dbReference type="ARBA" id="ARBA00029409"/>
    </source>
</evidence>
<evidence type="ECO:0000256" key="1">
    <source>
        <dbReference type="ARBA" id="ARBA00005051"/>
    </source>
</evidence>
<evidence type="ECO:0000313" key="14">
    <source>
        <dbReference type="EMBL" id="MBS9720717.1"/>
    </source>
</evidence>
<dbReference type="EC" id="2.7.6.3" evidence="3"/>
<evidence type="ECO:0000256" key="2">
    <source>
        <dbReference type="ARBA" id="ARBA00005810"/>
    </source>
</evidence>
<evidence type="ECO:0000313" key="15">
    <source>
        <dbReference type="Proteomes" id="UP001297272"/>
    </source>
</evidence>
<evidence type="ECO:0000256" key="7">
    <source>
        <dbReference type="ARBA" id="ARBA00022777"/>
    </source>
</evidence>
<protein>
    <recommendedName>
        <fullName evidence="4">2-amino-4-hydroxy-6-hydroxymethyldihydropteridine pyrophosphokinase</fullName>
        <ecNumber evidence="3">2.7.6.3</ecNumber>
    </recommendedName>
    <alternativeName>
        <fullName evidence="11">6-hydroxymethyl-7,8-dihydropterin pyrophosphokinase</fullName>
    </alternativeName>
    <alternativeName>
        <fullName evidence="12">7,8-dihydro-6-hydroxymethylpterin-pyrophosphokinase</fullName>
    </alternativeName>
</protein>
<dbReference type="InterPro" id="IPR000550">
    <property type="entry name" value="Hppk"/>
</dbReference>
<keyword evidence="9" id="KW-0289">Folate biosynthesis</keyword>
<keyword evidence="6" id="KW-0547">Nucleotide-binding</keyword>
<dbReference type="Gene3D" id="3.30.70.560">
    <property type="entry name" value="7,8-Dihydro-6-hydroxymethylpterin-pyrophosphokinase HPPK"/>
    <property type="match status" value="1"/>
</dbReference>
<keyword evidence="7" id="KW-0418">Kinase</keyword>
<reference evidence="14 15" key="1">
    <citation type="submission" date="2021-03" db="EMBL/GenBank/DDBJ databases">
        <title>Tianweitania aestuarii sp. nov., isolated from a tidal flat.</title>
        <authorList>
            <person name="Park S."/>
            <person name="Yoon J.-H."/>
        </authorList>
    </citation>
    <scope>NUCLEOTIDE SEQUENCE [LARGE SCALE GENOMIC DNA]</scope>
    <source>
        <strain evidence="14 15">BSSL-BM11</strain>
    </source>
</reference>
<feature type="domain" description="7,8-dihydro-6-hydroxymethylpterin-pyrophosphokinase" evidence="13">
    <location>
        <begin position="8"/>
        <end position="136"/>
    </location>
</feature>
<dbReference type="NCBIfam" id="TIGR01498">
    <property type="entry name" value="folK"/>
    <property type="match status" value="1"/>
</dbReference>
<dbReference type="InterPro" id="IPR035907">
    <property type="entry name" value="Hppk_sf"/>
</dbReference>